<name>A0A834WK59_9FABA</name>
<protein>
    <submittedName>
        <fullName evidence="1">Uncharacterized protein</fullName>
    </submittedName>
</protein>
<proteinExistence type="predicted"/>
<dbReference type="EMBL" id="JAAIUW010000007">
    <property type="protein sequence ID" value="KAF7823953.1"/>
    <property type="molecule type" value="Genomic_DNA"/>
</dbReference>
<accession>A0A834WK59</accession>
<evidence type="ECO:0000313" key="1">
    <source>
        <dbReference type="EMBL" id="KAF7823953.1"/>
    </source>
</evidence>
<comment type="caution">
    <text evidence="1">The sequence shown here is derived from an EMBL/GenBank/DDBJ whole genome shotgun (WGS) entry which is preliminary data.</text>
</comment>
<gene>
    <name evidence="1" type="ORF">G2W53_022097</name>
</gene>
<reference evidence="1" key="1">
    <citation type="submission" date="2020-09" db="EMBL/GenBank/DDBJ databases">
        <title>Genome-Enabled Discovery of Anthraquinone Biosynthesis in Senna tora.</title>
        <authorList>
            <person name="Kang S.-H."/>
            <person name="Pandey R.P."/>
            <person name="Lee C.-M."/>
            <person name="Sim J.-S."/>
            <person name="Jeong J.-T."/>
            <person name="Choi B.-S."/>
            <person name="Jung M."/>
            <person name="Ginzburg D."/>
            <person name="Zhao K."/>
            <person name="Won S.Y."/>
            <person name="Oh T.-J."/>
            <person name="Yu Y."/>
            <person name="Kim N.-H."/>
            <person name="Lee O.R."/>
            <person name="Lee T.-H."/>
            <person name="Bashyal P."/>
            <person name="Kim T.-S."/>
            <person name="Lee W.-H."/>
            <person name="Kawkins C."/>
            <person name="Kim C.-K."/>
            <person name="Kim J.S."/>
            <person name="Ahn B.O."/>
            <person name="Rhee S.Y."/>
            <person name="Sohng J.K."/>
        </authorList>
    </citation>
    <scope>NUCLEOTIDE SEQUENCE</scope>
    <source>
        <tissue evidence="1">Leaf</tissue>
    </source>
</reference>
<organism evidence="1 2">
    <name type="scientific">Senna tora</name>
    <dbReference type="NCBI Taxonomy" id="362788"/>
    <lineage>
        <taxon>Eukaryota</taxon>
        <taxon>Viridiplantae</taxon>
        <taxon>Streptophyta</taxon>
        <taxon>Embryophyta</taxon>
        <taxon>Tracheophyta</taxon>
        <taxon>Spermatophyta</taxon>
        <taxon>Magnoliopsida</taxon>
        <taxon>eudicotyledons</taxon>
        <taxon>Gunneridae</taxon>
        <taxon>Pentapetalae</taxon>
        <taxon>rosids</taxon>
        <taxon>fabids</taxon>
        <taxon>Fabales</taxon>
        <taxon>Fabaceae</taxon>
        <taxon>Caesalpinioideae</taxon>
        <taxon>Cassia clade</taxon>
        <taxon>Senna</taxon>
    </lineage>
</organism>
<evidence type="ECO:0000313" key="2">
    <source>
        <dbReference type="Proteomes" id="UP000634136"/>
    </source>
</evidence>
<dbReference type="Proteomes" id="UP000634136">
    <property type="component" value="Unassembled WGS sequence"/>
</dbReference>
<dbReference type="AlphaFoldDB" id="A0A834WK59"/>
<sequence>MGLEIAWKARDCMKGNLSGFDSRMGLVISRKDLKKYNFKRVLPQASEKDLIALYLGVRMDLMLEWGS</sequence>
<keyword evidence="2" id="KW-1185">Reference proteome</keyword>